<feature type="domain" description="Aminoglycoside phosphotransferase" evidence="1">
    <location>
        <begin position="26"/>
        <end position="245"/>
    </location>
</feature>
<dbReference type="Gene3D" id="3.30.200.20">
    <property type="entry name" value="Phosphorylase Kinase, domain 1"/>
    <property type="match status" value="1"/>
</dbReference>
<dbReference type="Pfam" id="PF01636">
    <property type="entry name" value="APH"/>
    <property type="match status" value="1"/>
</dbReference>
<dbReference type="PATRIC" id="fig|1036673.3.peg.2911"/>
<name>F8FD67_PAEMK</name>
<dbReference type="EMBL" id="CP002869">
    <property type="protein sequence ID" value="AEI41727.1"/>
    <property type="molecule type" value="Genomic_DNA"/>
</dbReference>
<dbReference type="PANTHER" id="PTHR21310">
    <property type="entry name" value="AMINOGLYCOSIDE PHOSPHOTRANSFERASE-RELATED-RELATED"/>
    <property type="match status" value="1"/>
</dbReference>
<gene>
    <name evidence="2" type="ordered locus">KNP414_03169</name>
</gene>
<dbReference type="InterPro" id="IPR051678">
    <property type="entry name" value="AGP_Transferase"/>
</dbReference>
<evidence type="ECO:0000259" key="1">
    <source>
        <dbReference type="Pfam" id="PF01636"/>
    </source>
</evidence>
<dbReference type="HOGENOM" id="CLU_079051_0_0_9"/>
<dbReference type="InterPro" id="IPR002575">
    <property type="entry name" value="Aminoglycoside_PTrfase"/>
</dbReference>
<evidence type="ECO:0000313" key="3">
    <source>
        <dbReference type="Proteomes" id="UP000006620"/>
    </source>
</evidence>
<organism evidence="2 3">
    <name type="scientific">Paenibacillus mucilaginosus (strain KNP414)</name>
    <dbReference type="NCBI Taxonomy" id="1036673"/>
    <lineage>
        <taxon>Bacteria</taxon>
        <taxon>Bacillati</taxon>
        <taxon>Bacillota</taxon>
        <taxon>Bacilli</taxon>
        <taxon>Bacillales</taxon>
        <taxon>Paenibacillaceae</taxon>
        <taxon>Paenibacillus</taxon>
    </lineage>
</organism>
<evidence type="ECO:0000313" key="2">
    <source>
        <dbReference type="EMBL" id="AEI41727.1"/>
    </source>
</evidence>
<accession>F8FD67</accession>
<sequence length="306" mass="33895">MKHTLTDQVLAWVVQAVHPGAAAAAIEQLQGGVSSLVHRITLRVHGEETDVVLRLFHDEEWVSDQPDLAVREAESLRHASRCAGVQTPKILAIDKTGAHCGVPAVLMSRLPGRVVLQPPDPKRWVEAMAEAISRIHEVEAGDFPWSFSPYCDASKLDTSSWSKVPDQWKEAARIVTGTRPTPAVRFIHRDYHPANVLWTGEEVSGIVDWVNGCTGPAGIDVGHCRVNLALLHDAGTADAFLSSYQEHAGDSFVYDPYWDLVTLIDFAFWPPEVYRGWTDLGMTGLTDEMMGERLDLYLLSVLKRVL</sequence>
<protein>
    <recommendedName>
        <fullName evidence="1">Aminoglycoside phosphotransferase domain-containing protein</fullName>
    </recommendedName>
</protein>
<dbReference type="InterPro" id="IPR011009">
    <property type="entry name" value="Kinase-like_dom_sf"/>
</dbReference>
<dbReference type="Proteomes" id="UP000006620">
    <property type="component" value="Chromosome"/>
</dbReference>
<reference evidence="2 3" key="2">
    <citation type="journal article" date="2013" name="Genome Announc.">
        <title>Genome Sequence of Growth-Improving Paenibacillus mucilaginosus Strain KNP414.</title>
        <authorList>
            <person name="Lu J.J."/>
            <person name="Wang J.F."/>
            <person name="Hu X.F."/>
        </authorList>
    </citation>
    <scope>NUCLEOTIDE SEQUENCE [LARGE SCALE GENOMIC DNA]</scope>
    <source>
        <strain evidence="2 3">KNP414</strain>
    </source>
</reference>
<dbReference type="SUPFAM" id="SSF56112">
    <property type="entry name" value="Protein kinase-like (PK-like)"/>
    <property type="match status" value="1"/>
</dbReference>
<proteinExistence type="predicted"/>
<dbReference type="RefSeq" id="WP_013916886.1">
    <property type="nucleotide sequence ID" value="NC_015690.1"/>
</dbReference>
<dbReference type="AlphaFoldDB" id="F8FD67"/>
<dbReference type="KEGG" id="pms:KNP414_03169"/>
<reference evidence="3" key="1">
    <citation type="submission" date="2011-06" db="EMBL/GenBank/DDBJ databases">
        <title>Complete genome sequence of Paenibacillus mucilaginosus KNP414.</title>
        <authorList>
            <person name="Wang J."/>
            <person name="Hu S."/>
            <person name="Hu X."/>
            <person name="Zhang B."/>
            <person name="Dong D."/>
            <person name="Zhang S."/>
            <person name="Zhao K."/>
            <person name="Wu D."/>
        </authorList>
    </citation>
    <scope>NUCLEOTIDE SEQUENCE [LARGE SCALE GENOMIC DNA]</scope>
    <source>
        <strain evidence="3">KNP414</strain>
    </source>
</reference>
<dbReference type="Gene3D" id="3.90.1200.10">
    <property type="match status" value="1"/>
</dbReference>